<accession>A0A6J1PY57</accession>
<gene>
    <name evidence="3" type="primary">LOC112456501</name>
</gene>
<evidence type="ECO:0000256" key="1">
    <source>
        <dbReference type="SAM" id="MobiDB-lite"/>
    </source>
</evidence>
<protein>
    <submittedName>
        <fullName evidence="3">Uncharacterized protein LOC112456501</fullName>
    </submittedName>
</protein>
<dbReference type="GeneID" id="112456501"/>
<dbReference type="AlphaFoldDB" id="A0A6J1PY57"/>
<organism evidence="2 3">
    <name type="scientific">Temnothorax curvispinosus</name>
    <dbReference type="NCBI Taxonomy" id="300111"/>
    <lineage>
        <taxon>Eukaryota</taxon>
        <taxon>Metazoa</taxon>
        <taxon>Ecdysozoa</taxon>
        <taxon>Arthropoda</taxon>
        <taxon>Hexapoda</taxon>
        <taxon>Insecta</taxon>
        <taxon>Pterygota</taxon>
        <taxon>Neoptera</taxon>
        <taxon>Endopterygota</taxon>
        <taxon>Hymenoptera</taxon>
        <taxon>Apocrita</taxon>
        <taxon>Aculeata</taxon>
        <taxon>Formicoidea</taxon>
        <taxon>Formicidae</taxon>
        <taxon>Myrmicinae</taxon>
        <taxon>Temnothorax</taxon>
    </lineage>
</organism>
<feature type="region of interest" description="Disordered" evidence="1">
    <location>
        <begin position="45"/>
        <end position="101"/>
    </location>
</feature>
<name>A0A6J1PY57_9HYME</name>
<evidence type="ECO:0000313" key="2">
    <source>
        <dbReference type="Proteomes" id="UP000504618"/>
    </source>
</evidence>
<sequence length="120" mass="13337">MLKEEGASVPEDSFPNIHFQSNTYESLSQRDASVRAVSRLSACPPVRASPFAPRRRRKEEDRANRSTPVALGLRRDTLDGSEDRVRDLPLRSGHQGSSTNSSVEIVETNVVVLPMTKTLF</sequence>
<feature type="compositionally biased region" description="Basic and acidic residues" evidence="1">
    <location>
        <begin position="73"/>
        <end position="89"/>
    </location>
</feature>
<evidence type="ECO:0000313" key="3">
    <source>
        <dbReference type="RefSeq" id="XP_024874862.1"/>
    </source>
</evidence>
<proteinExistence type="predicted"/>
<reference evidence="3" key="1">
    <citation type="submission" date="2025-08" db="UniProtKB">
        <authorList>
            <consortium name="RefSeq"/>
        </authorList>
    </citation>
    <scope>IDENTIFICATION</scope>
    <source>
        <tissue evidence="3">Whole body</tissue>
    </source>
</reference>
<dbReference type="Proteomes" id="UP000504618">
    <property type="component" value="Unplaced"/>
</dbReference>
<dbReference type="RefSeq" id="XP_024874862.1">
    <property type="nucleotide sequence ID" value="XM_025019094.1"/>
</dbReference>
<keyword evidence="2" id="KW-1185">Reference proteome</keyword>